<accession>A0A3B1DGQ8</accession>
<dbReference type="EMBL" id="UOGJ01000150">
    <property type="protein sequence ID" value="VAX38071.1"/>
    <property type="molecule type" value="Genomic_DNA"/>
</dbReference>
<sequence>MSYDQKIITEKVHKQMVNTINLVEASLKDIASYDPKKEYDPKEQEPYDALCDRFIRAVEIGLKFFRSYERLIAENSETLRDILNRMAKLDWISSTELWLKMRDVRNRIVHDYLPEDIAEIYEEIAGVFGGELSALKAKEIKV</sequence>
<reference evidence="1" key="1">
    <citation type="submission" date="2018-06" db="EMBL/GenBank/DDBJ databases">
        <authorList>
            <person name="Zhirakovskaya E."/>
        </authorList>
    </citation>
    <scope>NUCLEOTIDE SEQUENCE</scope>
</reference>
<evidence type="ECO:0008006" key="2">
    <source>
        <dbReference type="Google" id="ProtNLM"/>
    </source>
</evidence>
<dbReference type="Pfam" id="PF08780">
    <property type="entry name" value="NTase_sub_bind"/>
    <property type="match status" value="1"/>
</dbReference>
<dbReference type="SUPFAM" id="SSF81593">
    <property type="entry name" value="Nucleotidyltransferase substrate binding subunit/domain"/>
    <property type="match status" value="1"/>
</dbReference>
<proteinExistence type="predicted"/>
<protein>
    <recommendedName>
        <fullName evidence="2">DUF86 domain-containing protein</fullName>
    </recommendedName>
</protein>
<organism evidence="1">
    <name type="scientific">hydrothermal vent metagenome</name>
    <dbReference type="NCBI Taxonomy" id="652676"/>
    <lineage>
        <taxon>unclassified sequences</taxon>
        <taxon>metagenomes</taxon>
        <taxon>ecological metagenomes</taxon>
    </lineage>
</organism>
<gene>
    <name evidence="1" type="ORF">MNBD_UNCLBAC01-1338</name>
</gene>
<dbReference type="AlphaFoldDB" id="A0A3B1DGQ8"/>
<dbReference type="Gene3D" id="1.20.120.330">
    <property type="entry name" value="Nucleotidyltransferases domain 2"/>
    <property type="match status" value="1"/>
</dbReference>
<evidence type="ECO:0000313" key="1">
    <source>
        <dbReference type="EMBL" id="VAX38071.1"/>
    </source>
</evidence>
<dbReference type="InterPro" id="IPR010235">
    <property type="entry name" value="HepT"/>
</dbReference>
<name>A0A3B1DGQ8_9ZZZZ</name>